<protein>
    <submittedName>
        <fullName evidence="1">Uncharacterized protein</fullName>
    </submittedName>
</protein>
<dbReference type="AlphaFoldDB" id="A0A0L0UZ19"/>
<dbReference type="EMBL" id="AJIL01000169">
    <property type="protein sequence ID" value="KNE92275.1"/>
    <property type="molecule type" value="Genomic_DNA"/>
</dbReference>
<evidence type="ECO:0000313" key="2">
    <source>
        <dbReference type="Proteomes" id="UP000054564"/>
    </source>
</evidence>
<evidence type="ECO:0000313" key="1">
    <source>
        <dbReference type="EMBL" id="KNE92275.1"/>
    </source>
</evidence>
<accession>A0A0L0UZ19</accession>
<gene>
    <name evidence="1" type="ORF">PSTG_14298</name>
</gene>
<comment type="caution">
    <text evidence="1">The sequence shown here is derived from an EMBL/GenBank/DDBJ whole genome shotgun (WGS) entry which is preliminary data.</text>
</comment>
<sequence>MDFSREWKDTRYRTRKCRADKTKYSRGRVDYRPTTAPTSLLLYNLDNQRIAGYVTHPCYLIYSSMDLSSSAGTLGNWVVPDVDKTKTIIPNRCKTFVFNLSSSQNDQKYFLLRSRQSFDALCIQPNQEPQFLLPLISPLTIEGGELLEATEGRLIKMICETVSSSEGQLNIPVASRWALSPALENQFQLMFSSLQIPHLDLDRLHNTFSAGPQRPGIVTSKILKLP</sequence>
<keyword evidence="2" id="KW-1185">Reference proteome</keyword>
<dbReference type="Proteomes" id="UP000054564">
    <property type="component" value="Unassembled WGS sequence"/>
</dbReference>
<dbReference type="STRING" id="1165861.A0A0L0UZ19"/>
<name>A0A0L0UZ19_9BASI</name>
<reference evidence="2" key="1">
    <citation type="submission" date="2014-03" db="EMBL/GenBank/DDBJ databases">
        <title>The Genome Sequence of Puccinia striiformis f. sp. tritici PST-78.</title>
        <authorList>
            <consortium name="The Broad Institute Genome Sequencing Platform"/>
            <person name="Cuomo C."/>
            <person name="Hulbert S."/>
            <person name="Chen X."/>
            <person name="Walker B."/>
            <person name="Young S.K."/>
            <person name="Zeng Q."/>
            <person name="Gargeya S."/>
            <person name="Fitzgerald M."/>
            <person name="Haas B."/>
            <person name="Abouelleil A."/>
            <person name="Alvarado L."/>
            <person name="Arachchi H.M."/>
            <person name="Berlin A.M."/>
            <person name="Chapman S.B."/>
            <person name="Goldberg J."/>
            <person name="Griggs A."/>
            <person name="Gujja S."/>
            <person name="Hansen M."/>
            <person name="Howarth C."/>
            <person name="Imamovic A."/>
            <person name="Larimer J."/>
            <person name="McCowan C."/>
            <person name="Montmayeur A."/>
            <person name="Murphy C."/>
            <person name="Neiman D."/>
            <person name="Pearson M."/>
            <person name="Priest M."/>
            <person name="Roberts A."/>
            <person name="Saif S."/>
            <person name="Shea T."/>
            <person name="Sisk P."/>
            <person name="Sykes S."/>
            <person name="Wortman J."/>
            <person name="Nusbaum C."/>
            <person name="Birren B."/>
        </authorList>
    </citation>
    <scope>NUCLEOTIDE SEQUENCE [LARGE SCALE GENOMIC DNA]</scope>
    <source>
        <strain evidence="2">race PST-78</strain>
    </source>
</reference>
<proteinExistence type="predicted"/>
<organism evidence="1 2">
    <name type="scientific">Puccinia striiformis f. sp. tritici PST-78</name>
    <dbReference type="NCBI Taxonomy" id="1165861"/>
    <lineage>
        <taxon>Eukaryota</taxon>
        <taxon>Fungi</taxon>
        <taxon>Dikarya</taxon>
        <taxon>Basidiomycota</taxon>
        <taxon>Pucciniomycotina</taxon>
        <taxon>Pucciniomycetes</taxon>
        <taxon>Pucciniales</taxon>
        <taxon>Pucciniaceae</taxon>
        <taxon>Puccinia</taxon>
    </lineage>
</organism>